<comment type="caution">
    <text evidence="1">The sequence shown here is derived from an EMBL/GenBank/DDBJ whole genome shotgun (WGS) entry which is preliminary data.</text>
</comment>
<proteinExistence type="predicted"/>
<organism evidence="1 2">
    <name type="scientific">Suillus fuscotomentosus</name>
    <dbReference type="NCBI Taxonomy" id="1912939"/>
    <lineage>
        <taxon>Eukaryota</taxon>
        <taxon>Fungi</taxon>
        <taxon>Dikarya</taxon>
        <taxon>Basidiomycota</taxon>
        <taxon>Agaricomycotina</taxon>
        <taxon>Agaricomycetes</taxon>
        <taxon>Agaricomycetidae</taxon>
        <taxon>Boletales</taxon>
        <taxon>Suillineae</taxon>
        <taxon>Suillaceae</taxon>
        <taxon>Suillus</taxon>
    </lineage>
</organism>
<gene>
    <name evidence="1" type="ORF">F5891DRAFT_978036</name>
</gene>
<reference evidence="1" key="1">
    <citation type="journal article" date="2020" name="New Phytol.">
        <title>Comparative genomics reveals dynamic genome evolution in host specialist ectomycorrhizal fungi.</title>
        <authorList>
            <person name="Lofgren L.A."/>
            <person name="Nguyen N.H."/>
            <person name="Vilgalys R."/>
            <person name="Ruytinx J."/>
            <person name="Liao H.L."/>
            <person name="Branco S."/>
            <person name="Kuo A."/>
            <person name="LaButti K."/>
            <person name="Lipzen A."/>
            <person name="Andreopoulos W."/>
            <person name="Pangilinan J."/>
            <person name="Riley R."/>
            <person name="Hundley H."/>
            <person name="Na H."/>
            <person name="Barry K."/>
            <person name="Grigoriev I.V."/>
            <person name="Stajich J.E."/>
            <person name="Kennedy P.G."/>
        </authorList>
    </citation>
    <scope>NUCLEOTIDE SEQUENCE</scope>
    <source>
        <strain evidence="1">FC203</strain>
    </source>
</reference>
<dbReference type="SUPFAM" id="SSF82549">
    <property type="entry name" value="DAK1/DegV-like"/>
    <property type="match status" value="1"/>
</dbReference>
<evidence type="ECO:0000313" key="1">
    <source>
        <dbReference type="EMBL" id="KAG1903479.1"/>
    </source>
</evidence>
<protein>
    <submittedName>
        <fullName evidence="1">Uncharacterized protein</fullName>
    </submittedName>
</protein>
<dbReference type="AlphaFoldDB" id="A0AAD4HQ72"/>
<dbReference type="RefSeq" id="XP_041229054.1">
    <property type="nucleotide sequence ID" value="XM_041376755.1"/>
</dbReference>
<dbReference type="Proteomes" id="UP001195769">
    <property type="component" value="Unassembled WGS sequence"/>
</dbReference>
<name>A0AAD4HQ72_9AGAM</name>
<dbReference type="EMBL" id="JABBWK010000013">
    <property type="protein sequence ID" value="KAG1903479.1"/>
    <property type="molecule type" value="Genomic_DNA"/>
</dbReference>
<evidence type="ECO:0000313" key="2">
    <source>
        <dbReference type="Proteomes" id="UP001195769"/>
    </source>
</evidence>
<keyword evidence="2" id="KW-1185">Reference proteome</keyword>
<dbReference type="Gene3D" id="3.30.1180.20">
    <property type="entry name" value="Dihydroxyacetone kinase, domain 2"/>
    <property type="match status" value="1"/>
</dbReference>
<sequence length="219" mass="24232">MRSQAQVQIEMWQPSSLLRSQTAPPIDTWWSSSTITLAIVWVWSSYAMEHARAKHAGLKVVSVLNADDVLPVHESNQDGKAVRHIYFKRPSPTRSHAECLAFQLVANGHVEVGLGLHIEPGVRRALLESSRWLATGMLCLTSYMAENGAEQGSTRVKNNLDGVLQLEIGAVVREVRGVPGNSEDDVTNLLTLRVLNAPIDAHSWLCVHSWPAVRATCRR</sequence>
<dbReference type="GeneID" id="64671053"/>
<accession>A0AAD4HQ72</accession>